<comment type="caution">
    <text evidence="1">The sequence shown here is derived from an EMBL/GenBank/DDBJ whole genome shotgun (WGS) entry which is preliminary data.</text>
</comment>
<name>A0A2P4XG59_9STRA</name>
<sequence>MDADLISTERLRIAFALPNLRGCIKSGRTRARRRRRLLHNLDSLLEPPSSRRAMSIASVSASLSAKKGNVSYMNVSNIYEYSLHLG</sequence>
<proteinExistence type="predicted"/>
<dbReference type="Proteomes" id="UP000237271">
    <property type="component" value="Unassembled WGS sequence"/>
</dbReference>
<reference evidence="1 2" key="1">
    <citation type="journal article" date="2017" name="Genome Biol. Evol.">
        <title>Phytophthora megakarya and P. palmivora, closely related causal agents of cacao black pod rot, underwent increases in genome sizes and gene numbers by different mechanisms.</title>
        <authorList>
            <person name="Ali S.S."/>
            <person name="Shao J."/>
            <person name="Lary D.J."/>
            <person name="Kronmiller B."/>
            <person name="Shen D."/>
            <person name="Strem M.D."/>
            <person name="Amoako-Attah I."/>
            <person name="Akrofi A.Y."/>
            <person name="Begoude B.A."/>
            <person name="Ten Hoopen G.M."/>
            <person name="Coulibaly K."/>
            <person name="Kebe B.I."/>
            <person name="Melnick R.L."/>
            <person name="Guiltinan M.J."/>
            <person name="Tyler B.M."/>
            <person name="Meinhardt L.W."/>
            <person name="Bailey B.A."/>
        </authorList>
    </citation>
    <scope>NUCLEOTIDE SEQUENCE [LARGE SCALE GENOMIC DNA]</scope>
    <source>
        <strain evidence="2">sbr112.9</strain>
    </source>
</reference>
<evidence type="ECO:0000313" key="2">
    <source>
        <dbReference type="Proteomes" id="UP000237271"/>
    </source>
</evidence>
<dbReference type="AlphaFoldDB" id="A0A2P4XG59"/>
<organism evidence="1 2">
    <name type="scientific">Phytophthora palmivora</name>
    <dbReference type="NCBI Taxonomy" id="4796"/>
    <lineage>
        <taxon>Eukaryota</taxon>
        <taxon>Sar</taxon>
        <taxon>Stramenopiles</taxon>
        <taxon>Oomycota</taxon>
        <taxon>Peronosporomycetes</taxon>
        <taxon>Peronosporales</taxon>
        <taxon>Peronosporaceae</taxon>
        <taxon>Phytophthora</taxon>
    </lineage>
</organism>
<dbReference type="EMBL" id="NCKW01011084">
    <property type="protein sequence ID" value="POM64531.1"/>
    <property type="molecule type" value="Genomic_DNA"/>
</dbReference>
<evidence type="ECO:0000313" key="1">
    <source>
        <dbReference type="EMBL" id="POM64531.1"/>
    </source>
</evidence>
<keyword evidence="2" id="KW-1185">Reference proteome</keyword>
<protein>
    <submittedName>
        <fullName evidence="1">Tail collar protein</fullName>
    </submittedName>
</protein>
<gene>
    <name evidence="1" type="ORF">PHPALM_19929</name>
</gene>
<accession>A0A2P4XG59</accession>